<organism evidence="2 3">
    <name type="scientific">Alteriqipengyuania lutimaris</name>
    <dbReference type="NCBI Taxonomy" id="1538146"/>
    <lineage>
        <taxon>Bacteria</taxon>
        <taxon>Pseudomonadati</taxon>
        <taxon>Pseudomonadota</taxon>
        <taxon>Alphaproteobacteria</taxon>
        <taxon>Sphingomonadales</taxon>
        <taxon>Erythrobacteraceae</taxon>
        <taxon>Alteriqipengyuania</taxon>
    </lineage>
</organism>
<dbReference type="PANTHER" id="PTHR37318:SF1">
    <property type="entry name" value="BSL7504 PROTEIN"/>
    <property type="match status" value="1"/>
</dbReference>
<dbReference type="CDD" id="cd00090">
    <property type="entry name" value="HTH_ARSR"/>
    <property type="match status" value="1"/>
</dbReference>
<proteinExistence type="predicted"/>
<dbReference type="InterPro" id="IPR011991">
    <property type="entry name" value="ArsR-like_HTH"/>
</dbReference>
<dbReference type="RefSeq" id="WP_115491918.1">
    <property type="nucleotide sequence ID" value="NZ_JACHWW010000001.1"/>
</dbReference>
<feature type="domain" description="Winged helix DNA-binding" evidence="1">
    <location>
        <begin position="23"/>
        <end position="101"/>
    </location>
</feature>
<dbReference type="Proteomes" id="UP000254101">
    <property type="component" value="Unassembled WGS sequence"/>
</dbReference>
<dbReference type="GO" id="GO:0006355">
    <property type="term" value="P:regulation of DNA-templated transcription"/>
    <property type="evidence" value="ECO:0007669"/>
    <property type="project" value="UniProtKB-ARBA"/>
</dbReference>
<dbReference type="InterPro" id="IPR036390">
    <property type="entry name" value="WH_DNA-bd_sf"/>
</dbReference>
<dbReference type="PANTHER" id="PTHR37318">
    <property type="entry name" value="BSL7504 PROTEIN"/>
    <property type="match status" value="1"/>
</dbReference>
<name>A0A395LLW0_9SPHN</name>
<dbReference type="InterPro" id="IPR027395">
    <property type="entry name" value="WH_DNA-bd_dom"/>
</dbReference>
<dbReference type="OrthoDB" id="5521380at2"/>
<accession>A0A395LLW0</accession>
<dbReference type="Pfam" id="PF13601">
    <property type="entry name" value="HTH_34"/>
    <property type="match status" value="1"/>
</dbReference>
<dbReference type="Gene3D" id="1.10.10.10">
    <property type="entry name" value="Winged helix-like DNA-binding domain superfamily/Winged helix DNA-binding domain"/>
    <property type="match status" value="1"/>
</dbReference>
<evidence type="ECO:0000313" key="2">
    <source>
        <dbReference type="EMBL" id="RDS77699.1"/>
    </source>
</evidence>
<evidence type="ECO:0000259" key="1">
    <source>
        <dbReference type="Pfam" id="PF13601"/>
    </source>
</evidence>
<dbReference type="AlphaFoldDB" id="A0A395LLW0"/>
<dbReference type="EMBL" id="QRBB01000001">
    <property type="protein sequence ID" value="RDS77699.1"/>
    <property type="molecule type" value="Genomic_DNA"/>
</dbReference>
<comment type="caution">
    <text evidence="2">The sequence shown here is derived from an EMBL/GenBank/DDBJ whole genome shotgun (WGS) entry which is preliminary data.</text>
</comment>
<protein>
    <submittedName>
        <fullName evidence="2">Transcriptional regulator</fullName>
    </submittedName>
</protein>
<sequence length="109" mass="11991">MADPPPDTPLDYRAIDDTIHGRVRLATMAYLSSAECADFGELRERTGGSDGNLSVHLRKLEDAGYVTIDKRFEGKKPVTTACLTDAGREAWIAYLDRMKAMLFGEDPPG</sequence>
<evidence type="ECO:0000313" key="3">
    <source>
        <dbReference type="Proteomes" id="UP000254101"/>
    </source>
</evidence>
<dbReference type="SUPFAM" id="SSF46785">
    <property type="entry name" value="Winged helix' DNA-binding domain"/>
    <property type="match status" value="1"/>
</dbReference>
<reference evidence="2 3" key="1">
    <citation type="submission" date="2018-07" db="EMBL/GenBank/DDBJ databases">
        <title>Erythrobacter nanhaiensis sp. nov., a novel member of the genus Erythrobacter isolated from the South China Sea.</title>
        <authorList>
            <person name="Chen X."/>
            <person name="Liu J."/>
        </authorList>
    </citation>
    <scope>NUCLEOTIDE SEQUENCE [LARGE SCALE GENOMIC DNA]</scope>
    <source>
        <strain evidence="2 3">S-5</strain>
    </source>
</reference>
<dbReference type="InterPro" id="IPR036388">
    <property type="entry name" value="WH-like_DNA-bd_sf"/>
</dbReference>
<keyword evidence="3" id="KW-1185">Reference proteome</keyword>
<gene>
    <name evidence="2" type="ORF">DL238_08845</name>
</gene>